<evidence type="ECO:0000259" key="1">
    <source>
        <dbReference type="Pfam" id="PF15579"/>
    </source>
</evidence>
<comment type="caution">
    <text evidence="2">The sequence shown here is derived from an EMBL/GenBank/DDBJ whole genome shotgun (WGS) entry which is preliminary data.</text>
</comment>
<proteinExistence type="predicted"/>
<protein>
    <submittedName>
        <fullName evidence="2">Imm52 family immunity protein</fullName>
    </submittedName>
</protein>
<dbReference type="RefSeq" id="WP_378978424.1">
    <property type="nucleotide sequence ID" value="NZ_JBHTBJ010000138.1"/>
</dbReference>
<sequence length="99" mass="10881">MPVEKVLVQAIWGPRAESVDQIARRWATSNRELALVDPMLSRWVAVYEEEDGHREEELDTPAALAEILSIGAGEAKPGLGFGFSAWNGRRGEDEASFLG</sequence>
<feature type="domain" description="Immunity protein 52" evidence="1">
    <location>
        <begin position="8"/>
        <end position="95"/>
    </location>
</feature>
<reference evidence="3" key="1">
    <citation type="journal article" date="2019" name="Int. J. Syst. Evol. Microbiol.">
        <title>The Global Catalogue of Microorganisms (GCM) 10K type strain sequencing project: providing services to taxonomists for standard genome sequencing and annotation.</title>
        <authorList>
            <consortium name="The Broad Institute Genomics Platform"/>
            <consortium name="The Broad Institute Genome Sequencing Center for Infectious Disease"/>
            <person name="Wu L."/>
            <person name="Ma J."/>
        </authorList>
    </citation>
    <scope>NUCLEOTIDE SEQUENCE [LARGE SCALE GENOMIC DNA]</scope>
    <source>
        <strain evidence="3">XZYJT-10</strain>
    </source>
</reference>
<organism evidence="2 3">
    <name type="scientific">Paractinoplanes rhizophilus</name>
    <dbReference type="NCBI Taxonomy" id="1416877"/>
    <lineage>
        <taxon>Bacteria</taxon>
        <taxon>Bacillati</taxon>
        <taxon>Actinomycetota</taxon>
        <taxon>Actinomycetes</taxon>
        <taxon>Micromonosporales</taxon>
        <taxon>Micromonosporaceae</taxon>
        <taxon>Paractinoplanes</taxon>
    </lineage>
</organism>
<accession>A0ABW2I621</accession>
<evidence type="ECO:0000313" key="2">
    <source>
        <dbReference type="EMBL" id="MFC7280284.1"/>
    </source>
</evidence>
<dbReference type="EMBL" id="JBHTBJ010000138">
    <property type="protein sequence ID" value="MFC7280284.1"/>
    <property type="molecule type" value="Genomic_DNA"/>
</dbReference>
<feature type="non-terminal residue" evidence="2">
    <location>
        <position position="99"/>
    </location>
</feature>
<dbReference type="Pfam" id="PF15579">
    <property type="entry name" value="Imm52"/>
    <property type="match status" value="1"/>
</dbReference>
<keyword evidence="3" id="KW-1185">Reference proteome</keyword>
<dbReference type="InterPro" id="IPR028969">
    <property type="entry name" value="Imm52"/>
</dbReference>
<name>A0ABW2I621_9ACTN</name>
<evidence type="ECO:0000313" key="3">
    <source>
        <dbReference type="Proteomes" id="UP001596548"/>
    </source>
</evidence>
<gene>
    <name evidence="2" type="ORF">ACFQS1_40575</name>
</gene>
<dbReference type="Proteomes" id="UP001596548">
    <property type="component" value="Unassembled WGS sequence"/>
</dbReference>